<gene>
    <name evidence="1" type="ORF">BU25DRAFT_462783</name>
</gene>
<accession>A0ACB6RM30</accession>
<sequence>MAASSRVRDALQARILDLEGTCDDYAAKIQLMEEDRNHWRRLAEAASSLLPPRCLRTRSSRALQRASTSLIKSSLLSSANTTKSKSRTRRLKVRVEAAEKRVHDQDETITALKQELAALEVTATAVQAQRGTSSSLKRSKQPAGWGAAATQPSASVAKKRKTSWGQNVFAPVTRIQQPPTIVRNYIYHFYDCRFLTHLDRQEEERRQ</sequence>
<organism evidence="1 2">
    <name type="scientific">Macroventuria anomochaeta</name>
    <dbReference type="NCBI Taxonomy" id="301207"/>
    <lineage>
        <taxon>Eukaryota</taxon>
        <taxon>Fungi</taxon>
        <taxon>Dikarya</taxon>
        <taxon>Ascomycota</taxon>
        <taxon>Pezizomycotina</taxon>
        <taxon>Dothideomycetes</taxon>
        <taxon>Pleosporomycetidae</taxon>
        <taxon>Pleosporales</taxon>
        <taxon>Pleosporineae</taxon>
        <taxon>Didymellaceae</taxon>
        <taxon>Macroventuria</taxon>
    </lineage>
</organism>
<name>A0ACB6RM30_9PLEO</name>
<evidence type="ECO:0000313" key="1">
    <source>
        <dbReference type="EMBL" id="KAF2622450.1"/>
    </source>
</evidence>
<dbReference type="Proteomes" id="UP000799754">
    <property type="component" value="Unassembled WGS sequence"/>
</dbReference>
<protein>
    <submittedName>
        <fullName evidence="1">Uncharacterized protein</fullName>
    </submittedName>
</protein>
<keyword evidence="2" id="KW-1185">Reference proteome</keyword>
<reference evidence="1" key="1">
    <citation type="journal article" date="2020" name="Stud. Mycol.">
        <title>101 Dothideomycetes genomes: a test case for predicting lifestyles and emergence of pathogens.</title>
        <authorList>
            <person name="Haridas S."/>
            <person name="Albert R."/>
            <person name="Binder M."/>
            <person name="Bloem J."/>
            <person name="Labutti K."/>
            <person name="Salamov A."/>
            <person name="Andreopoulos B."/>
            <person name="Baker S."/>
            <person name="Barry K."/>
            <person name="Bills G."/>
            <person name="Bluhm B."/>
            <person name="Cannon C."/>
            <person name="Castanera R."/>
            <person name="Culley D."/>
            <person name="Daum C."/>
            <person name="Ezra D."/>
            <person name="Gonzalez J."/>
            <person name="Henrissat B."/>
            <person name="Kuo A."/>
            <person name="Liang C."/>
            <person name="Lipzen A."/>
            <person name="Lutzoni F."/>
            <person name="Magnuson J."/>
            <person name="Mondo S."/>
            <person name="Nolan M."/>
            <person name="Ohm R."/>
            <person name="Pangilinan J."/>
            <person name="Park H.-J."/>
            <person name="Ramirez L."/>
            <person name="Alfaro M."/>
            <person name="Sun H."/>
            <person name="Tritt A."/>
            <person name="Yoshinaga Y."/>
            <person name="Zwiers L.-H."/>
            <person name="Turgeon B."/>
            <person name="Goodwin S."/>
            <person name="Spatafora J."/>
            <person name="Crous P."/>
            <person name="Grigoriev I."/>
        </authorList>
    </citation>
    <scope>NUCLEOTIDE SEQUENCE</scope>
    <source>
        <strain evidence="1">CBS 525.71</strain>
    </source>
</reference>
<comment type="caution">
    <text evidence="1">The sequence shown here is derived from an EMBL/GenBank/DDBJ whole genome shotgun (WGS) entry which is preliminary data.</text>
</comment>
<evidence type="ECO:0000313" key="2">
    <source>
        <dbReference type="Proteomes" id="UP000799754"/>
    </source>
</evidence>
<proteinExistence type="predicted"/>
<dbReference type="EMBL" id="MU006744">
    <property type="protein sequence ID" value="KAF2622450.1"/>
    <property type="molecule type" value="Genomic_DNA"/>
</dbReference>